<feature type="region of interest" description="Disordered" evidence="1">
    <location>
        <begin position="412"/>
        <end position="499"/>
    </location>
</feature>
<protein>
    <recommendedName>
        <fullName evidence="4">Zn(2)-C6 fungal-type domain-containing protein</fullName>
    </recommendedName>
</protein>
<feature type="region of interest" description="Disordered" evidence="1">
    <location>
        <begin position="54"/>
        <end position="83"/>
    </location>
</feature>
<organism evidence="2 3">
    <name type="scientific">Sphaceloma murrayae</name>
    <dbReference type="NCBI Taxonomy" id="2082308"/>
    <lineage>
        <taxon>Eukaryota</taxon>
        <taxon>Fungi</taxon>
        <taxon>Dikarya</taxon>
        <taxon>Ascomycota</taxon>
        <taxon>Pezizomycotina</taxon>
        <taxon>Dothideomycetes</taxon>
        <taxon>Dothideomycetidae</taxon>
        <taxon>Myriangiales</taxon>
        <taxon>Elsinoaceae</taxon>
        <taxon>Sphaceloma</taxon>
    </lineage>
</organism>
<sequence length="697" mass="77751">MAGLTVEGLLKDLLATVPKRVDMNLGNAFPNFDQALKGVDLSFLPFIDLAAQATQPHQSNGNDAEQVHAGAEPRSDDNGESFPWQEKWARDQYLQRLRPNRGDSAAMTTYLDQDDSEDYDPELSDSEGQMREIPLQDLAVRKTRNKERAEGWAAAWEECLARCHEHNHTRCTSVVRLKLPKDTLETWTITLPDKWPTRACLQREIDKAFLWKTGGDISVENIVETDLRPRSKASDDQKPDEWIGRPEYNGCWACLGHEECSLRTLNPRKWPCDACAVNKTECEMIRPPARKRQCETCRTKKKERCSFVADSEMAGPCGYCQANNIKCIAGPTSDGFPKRYLCQAPGQGPRPARFDEARSNPRNGLCSICEAENYSCSLGAPDGQLPKTAKPPCTNCKYESLQCDGLPLMKVEKRSNKGKRKRDITEGEATDTKGNKSERPPSKRISSNAITSKTINDRDAASDYPLDSRVNGDGENRSDTYEDSGDELFVNPRSGNKTQPVAEPLAARIMITSNPHGTQLLESSRLYRPIRPNSEPCALCTSVKYAVLGKAYITPVKDWQTTDRTGTTICKTCTVLRIAIRFCKYHDMVPFGDGETRNVTFQDMMDRLLKDKTKTDDPWCSICPTPASHRCQGDKMDGGLECGLVLCQQCVKNLRISKGDLQTMLEAVPTTKTRVRPFGTRADSELLKDGGGLDGLL</sequence>
<dbReference type="EMBL" id="NKHZ01000055">
    <property type="protein sequence ID" value="PNS17024.1"/>
    <property type="molecule type" value="Genomic_DNA"/>
</dbReference>
<dbReference type="AlphaFoldDB" id="A0A2K1QPJ6"/>
<evidence type="ECO:0000313" key="3">
    <source>
        <dbReference type="Proteomes" id="UP000243797"/>
    </source>
</evidence>
<dbReference type="STRING" id="2082308.A0A2K1QPJ6"/>
<feature type="compositionally biased region" description="Basic and acidic residues" evidence="1">
    <location>
        <begin position="470"/>
        <end position="480"/>
    </location>
</feature>
<dbReference type="OrthoDB" id="5303703at2759"/>
<name>A0A2K1QPJ6_9PEZI</name>
<keyword evidence="3" id="KW-1185">Reference proteome</keyword>
<feature type="compositionally biased region" description="Basic and acidic residues" evidence="1">
    <location>
        <begin position="430"/>
        <end position="441"/>
    </location>
</feature>
<evidence type="ECO:0000256" key="1">
    <source>
        <dbReference type="SAM" id="MobiDB-lite"/>
    </source>
</evidence>
<dbReference type="InParanoid" id="A0A2K1QPJ6"/>
<evidence type="ECO:0008006" key="4">
    <source>
        <dbReference type="Google" id="ProtNLM"/>
    </source>
</evidence>
<dbReference type="Proteomes" id="UP000243797">
    <property type="component" value="Unassembled WGS sequence"/>
</dbReference>
<reference evidence="2 3" key="1">
    <citation type="submission" date="2017-06" db="EMBL/GenBank/DDBJ databases">
        <title>Draft genome sequence of a variant of Elsinoe murrayae.</title>
        <authorList>
            <person name="Cheng Q."/>
        </authorList>
    </citation>
    <scope>NUCLEOTIDE SEQUENCE [LARGE SCALE GENOMIC DNA]</scope>
    <source>
        <strain evidence="2 3">CQ-2017a</strain>
    </source>
</reference>
<feature type="compositionally biased region" description="Polar residues" evidence="1">
    <location>
        <begin position="444"/>
        <end position="454"/>
    </location>
</feature>
<gene>
    <name evidence="2" type="ORF">CAC42_4988</name>
</gene>
<proteinExistence type="predicted"/>
<evidence type="ECO:0000313" key="2">
    <source>
        <dbReference type="EMBL" id="PNS17024.1"/>
    </source>
</evidence>
<feature type="compositionally biased region" description="Polar residues" evidence="1">
    <location>
        <begin position="54"/>
        <end position="63"/>
    </location>
</feature>
<comment type="caution">
    <text evidence="2">The sequence shown here is derived from an EMBL/GenBank/DDBJ whole genome shotgun (WGS) entry which is preliminary data.</text>
</comment>
<accession>A0A2K1QPJ6</accession>